<gene>
    <name evidence="11" type="ORF">HPLM_LOCUS9924</name>
</gene>
<accession>A0A158QN81</accession>
<keyword evidence="6" id="KW-0735">Signal-anchor</keyword>
<evidence type="ECO:0000256" key="2">
    <source>
        <dbReference type="ARBA" id="ARBA00008661"/>
    </source>
</evidence>
<evidence type="ECO:0000256" key="10">
    <source>
        <dbReference type="RuleBase" id="RU363063"/>
    </source>
</evidence>
<reference evidence="13" key="1">
    <citation type="submission" date="2016-04" db="UniProtKB">
        <authorList>
            <consortium name="WormBaseParasite"/>
        </authorList>
    </citation>
    <scope>IDENTIFICATION</scope>
</reference>
<dbReference type="AlphaFoldDB" id="A0A158QN81"/>
<name>A0A158QN81_HAEPC</name>
<evidence type="ECO:0000313" key="13">
    <source>
        <dbReference type="WBParaSite" id="HPLM_0000993201-mRNA-1"/>
    </source>
</evidence>
<dbReference type="OMA" id="DTRERWY"/>
<keyword evidence="4" id="KW-0808">Transferase</keyword>
<keyword evidence="5" id="KW-0812">Transmembrane</keyword>
<dbReference type="OrthoDB" id="6355886at2759"/>
<dbReference type="GO" id="GO:0016758">
    <property type="term" value="F:hexosyltransferase activity"/>
    <property type="evidence" value="ECO:0007669"/>
    <property type="project" value="InterPro"/>
</dbReference>
<comment type="subcellular location">
    <subcellularLocation>
        <location evidence="1 10">Golgi apparatus membrane</location>
        <topology evidence="1 10">Single-pass type II membrane protein</topology>
    </subcellularLocation>
</comment>
<evidence type="ECO:0000256" key="8">
    <source>
        <dbReference type="ARBA" id="ARBA00023034"/>
    </source>
</evidence>
<reference evidence="11 12" key="2">
    <citation type="submission" date="2018-11" db="EMBL/GenBank/DDBJ databases">
        <authorList>
            <consortium name="Pathogen Informatics"/>
        </authorList>
    </citation>
    <scope>NUCLEOTIDE SEQUENCE [LARGE SCALE GENOMIC DNA]</scope>
    <source>
        <strain evidence="11 12">MHpl1</strain>
    </source>
</reference>
<keyword evidence="8 10" id="KW-0333">Golgi apparatus</keyword>
<dbReference type="GO" id="GO:0006493">
    <property type="term" value="P:protein O-linked glycosylation"/>
    <property type="evidence" value="ECO:0007669"/>
    <property type="project" value="TreeGrafter"/>
</dbReference>
<evidence type="ECO:0000256" key="3">
    <source>
        <dbReference type="ARBA" id="ARBA00022676"/>
    </source>
</evidence>
<dbReference type="Gene3D" id="3.90.550.50">
    <property type="match status" value="1"/>
</dbReference>
<evidence type="ECO:0000256" key="9">
    <source>
        <dbReference type="ARBA" id="ARBA00023136"/>
    </source>
</evidence>
<dbReference type="EC" id="2.4.1.-" evidence="10"/>
<keyword evidence="7" id="KW-1133">Transmembrane helix</keyword>
<dbReference type="STRING" id="6290.A0A158QN81"/>
<keyword evidence="3 10" id="KW-0328">Glycosyltransferase</keyword>
<evidence type="ECO:0000313" key="12">
    <source>
        <dbReference type="Proteomes" id="UP000268014"/>
    </source>
</evidence>
<evidence type="ECO:0000256" key="5">
    <source>
        <dbReference type="ARBA" id="ARBA00022692"/>
    </source>
</evidence>
<proteinExistence type="inferred from homology"/>
<dbReference type="GO" id="GO:0000139">
    <property type="term" value="C:Golgi membrane"/>
    <property type="evidence" value="ECO:0007669"/>
    <property type="project" value="UniProtKB-SubCell"/>
</dbReference>
<evidence type="ECO:0000256" key="4">
    <source>
        <dbReference type="ARBA" id="ARBA00022679"/>
    </source>
</evidence>
<sequence>MCGGRIYALYFLLLLIISIPGLFLNSSWMKYLYWNCDRFLDSKAPRTLSGPPSVILSPSSDHCGNSQYLIIVLTRITEPSVRVTFRNTYGRLGKKYHFTVLFPVGLSQNEKVNADIQQEFRSYGDILQTNFIDSYRNLTLKTYSYSNYVRHNCTNVRAVLKVDDDLAWNVDQMFKYLSEIDTVGNILYCRSVKHPLVNRDTRERWYVLRKEYPYKYFPEYCLSPVYAATPSTLAALAEATNTIPHLWLDDVWSLGIVPREILAKFRPLSFNVERENFEPFLNGSVITQYFKAKEDGLMLFNSVNRRLLS</sequence>
<dbReference type="Proteomes" id="UP000268014">
    <property type="component" value="Unassembled WGS sequence"/>
</dbReference>
<dbReference type="WBParaSite" id="HPLM_0000993201-mRNA-1">
    <property type="protein sequence ID" value="HPLM_0000993201-mRNA-1"/>
    <property type="gene ID" value="HPLM_0000993201"/>
</dbReference>
<evidence type="ECO:0000313" key="11">
    <source>
        <dbReference type="EMBL" id="VDO38761.1"/>
    </source>
</evidence>
<comment type="similarity">
    <text evidence="2 10">Belongs to the glycosyltransferase 31 family.</text>
</comment>
<keyword evidence="12" id="KW-1185">Reference proteome</keyword>
<evidence type="ECO:0000256" key="6">
    <source>
        <dbReference type="ARBA" id="ARBA00022968"/>
    </source>
</evidence>
<evidence type="ECO:0000256" key="7">
    <source>
        <dbReference type="ARBA" id="ARBA00022989"/>
    </source>
</evidence>
<keyword evidence="9" id="KW-0472">Membrane</keyword>
<dbReference type="Pfam" id="PF01762">
    <property type="entry name" value="Galactosyl_T"/>
    <property type="match status" value="1"/>
</dbReference>
<dbReference type="InterPro" id="IPR002659">
    <property type="entry name" value="Glyco_trans_31"/>
</dbReference>
<organism evidence="13">
    <name type="scientific">Haemonchus placei</name>
    <name type="common">Barber's pole worm</name>
    <dbReference type="NCBI Taxonomy" id="6290"/>
    <lineage>
        <taxon>Eukaryota</taxon>
        <taxon>Metazoa</taxon>
        <taxon>Ecdysozoa</taxon>
        <taxon>Nematoda</taxon>
        <taxon>Chromadorea</taxon>
        <taxon>Rhabditida</taxon>
        <taxon>Rhabditina</taxon>
        <taxon>Rhabditomorpha</taxon>
        <taxon>Strongyloidea</taxon>
        <taxon>Trichostrongylidae</taxon>
        <taxon>Haemonchus</taxon>
    </lineage>
</organism>
<dbReference type="PANTHER" id="PTHR11214:SF378">
    <property type="entry name" value="BETA-1,3-GALACTOSYLTRANSFERASE 4"/>
    <property type="match status" value="1"/>
</dbReference>
<dbReference type="EMBL" id="UZAF01017175">
    <property type="protein sequence ID" value="VDO38761.1"/>
    <property type="molecule type" value="Genomic_DNA"/>
</dbReference>
<protein>
    <recommendedName>
        <fullName evidence="10">Hexosyltransferase</fullName>
        <ecNumber evidence="10">2.4.1.-</ecNumber>
    </recommendedName>
</protein>
<dbReference type="PANTHER" id="PTHR11214">
    <property type="entry name" value="BETA-1,3-N-ACETYLGLUCOSAMINYLTRANSFERASE"/>
    <property type="match status" value="1"/>
</dbReference>
<evidence type="ECO:0000256" key="1">
    <source>
        <dbReference type="ARBA" id="ARBA00004323"/>
    </source>
</evidence>